<geneLocation type="plasmid" evidence="1 2">
    <name>unnamed1</name>
</geneLocation>
<dbReference type="Gene3D" id="2.40.110.10">
    <property type="entry name" value="Butyryl-CoA Dehydrogenase, subunit A, domain 2"/>
    <property type="match status" value="1"/>
</dbReference>
<keyword evidence="1" id="KW-0614">Plasmid</keyword>
<dbReference type="EMBL" id="CP106882">
    <property type="protein sequence ID" value="UYG53790.1"/>
    <property type="molecule type" value="Genomic_DNA"/>
</dbReference>
<gene>
    <name evidence="1" type="ORF">M9799_17805</name>
</gene>
<organism evidence="1 2">
    <name type="scientific">Comamonas endophytica</name>
    <dbReference type="NCBI Taxonomy" id="2949090"/>
    <lineage>
        <taxon>Bacteria</taxon>
        <taxon>Pseudomonadati</taxon>
        <taxon>Pseudomonadota</taxon>
        <taxon>Betaproteobacteria</taxon>
        <taxon>Burkholderiales</taxon>
        <taxon>Comamonadaceae</taxon>
        <taxon>Comamonas</taxon>
    </lineage>
</organism>
<dbReference type="InterPro" id="IPR046373">
    <property type="entry name" value="Acyl-CoA_Oxase/DH_mid-dom_sf"/>
</dbReference>
<evidence type="ECO:0000313" key="1">
    <source>
        <dbReference type="EMBL" id="UYG53790.1"/>
    </source>
</evidence>
<dbReference type="InterPro" id="IPR009100">
    <property type="entry name" value="AcylCoA_DH/oxidase_NM_dom_sf"/>
</dbReference>
<keyword evidence="2" id="KW-1185">Reference proteome</keyword>
<dbReference type="RefSeq" id="WP_231043903.1">
    <property type="nucleotide sequence ID" value="NZ_CP106882.1"/>
</dbReference>
<accession>A0ABY6GGJ5</accession>
<proteinExistence type="predicted"/>
<reference evidence="1" key="1">
    <citation type="submission" date="2022-09" db="EMBL/GenBank/DDBJ databases">
        <title>The complete genome of Acidovorax sp. 5MLIR.</title>
        <authorList>
            <person name="Liu L."/>
            <person name="Yue J."/>
            <person name="Yang F."/>
            <person name="Yuan J."/>
            <person name="Li L."/>
        </authorList>
    </citation>
    <scope>NUCLEOTIDE SEQUENCE</scope>
    <source>
        <strain evidence="1">5MLIR</strain>
        <plasmid evidence="1">unnamed1</plasmid>
    </source>
</reference>
<dbReference type="SUPFAM" id="SSF47203">
    <property type="entry name" value="Acyl-CoA dehydrogenase C-terminal domain-like"/>
    <property type="match status" value="1"/>
</dbReference>
<sequence length="315" mass="34668">MSRASAELFRLALQSSPRLPRPGGGATLERWRALAALAAQDLAACKLAEAHWDALVILEDLGIEAPRDARSWGVWAAENPRAPLSLQRAGDGDVLVGCKSWCSGADVVSHALLTCEDAERGPCFVLLDMRAPGISLDRQGWQALGMRHVHTPQLRFDHTPVRLLGERSEYLQRPGFWHGGAGIAACWYGAACEIAQLLRTRLHEDQPHAAAHLGTMFTQLRAARSMFHQLAQRLDAQPHEPWVEEVQALRSFVRRVASDTIERSARAMGPAPLCNDAAHAQRCADLAVWCTQQHAEKDDAELARLTQAPSVVWEL</sequence>
<dbReference type="InterPro" id="IPR036250">
    <property type="entry name" value="AcylCo_DH-like_C"/>
</dbReference>
<protein>
    <submittedName>
        <fullName evidence="1">Acyl-CoA dehydrogenase</fullName>
    </submittedName>
</protein>
<evidence type="ECO:0000313" key="2">
    <source>
        <dbReference type="Proteomes" id="UP001162800"/>
    </source>
</evidence>
<dbReference type="SUPFAM" id="SSF56645">
    <property type="entry name" value="Acyl-CoA dehydrogenase NM domain-like"/>
    <property type="match status" value="1"/>
</dbReference>
<name>A0ABY6GGJ5_9BURK</name>
<dbReference type="Gene3D" id="1.20.140.10">
    <property type="entry name" value="Butyryl-CoA Dehydrogenase, subunit A, domain 3"/>
    <property type="match status" value="1"/>
</dbReference>
<dbReference type="Proteomes" id="UP001162800">
    <property type="component" value="Plasmid unnamed1"/>
</dbReference>